<feature type="signal peptide" evidence="1">
    <location>
        <begin position="1"/>
        <end position="26"/>
    </location>
</feature>
<feature type="chain" id="PRO_5045248581" evidence="1">
    <location>
        <begin position="27"/>
        <end position="252"/>
    </location>
</feature>
<evidence type="ECO:0000256" key="1">
    <source>
        <dbReference type="SAM" id="SignalP"/>
    </source>
</evidence>
<keyword evidence="1" id="KW-0732">Signal</keyword>
<reference evidence="2 3" key="1">
    <citation type="submission" date="2021-10" db="EMBL/GenBank/DDBJ databases">
        <title>Lutispora strain m25 sp. nov., a thermophilic, non-spore-forming bacterium isolated from a lab-scale methanogenic bioreactor digesting anaerobic sludge.</title>
        <authorList>
            <person name="El Houari A."/>
            <person name="Mcdonald J."/>
        </authorList>
    </citation>
    <scope>NUCLEOTIDE SEQUENCE [LARGE SCALE GENOMIC DNA]</scope>
    <source>
        <strain evidence="3">m25</strain>
    </source>
</reference>
<gene>
    <name evidence="2" type="ORF">LJD61_07260</name>
</gene>
<organism evidence="2 3">
    <name type="scientific">Lutispora saccharofermentans</name>
    <dbReference type="NCBI Taxonomy" id="3024236"/>
    <lineage>
        <taxon>Bacteria</taxon>
        <taxon>Bacillati</taxon>
        <taxon>Bacillota</taxon>
        <taxon>Clostridia</taxon>
        <taxon>Lutisporales</taxon>
        <taxon>Lutisporaceae</taxon>
        <taxon>Lutispora</taxon>
    </lineage>
</organism>
<sequence>MKRLISIMFISILLITMISGCGSKPAAEQSSGGTAETKAAEDTEKAVKNAMETMETLMNKEWPKDKVPAELPEYEEGEIVNSGGDGEDFYIKIDKTNEDALNKYLDNLKSLGWNVESGKQPEARKGIYSIRFSWQGDEHLQMVLYTAEEGAWPKDQLPPGIIPPPDCTFIGEMELLETVTGQVWYMNYECEGINEEKANAYIDTLIKDGWSGDASMITKTVEWKGKKYEASIEVYEINNISATFTLNLMLLN</sequence>
<keyword evidence="3" id="KW-1185">Reference proteome</keyword>
<evidence type="ECO:0000313" key="3">
    <source>
        <dbReference type="Proteomes" id="UP001651880"/>
    </source>
</evidence>
<evidence type="ECO:0000313" key="2">
    <source>
        <dbReference type="EMBL" id="MCQ1529350.1"/>
    </source>
</evidence>
<accession>A0ABT1NDL5</accession>
<name>A0ABT1NDL5_9FIRM</name>
<dbReference type="Proteomes" id="UP001651880">
    <property type="component" value="Unassembled WGS sequence"/>
</dbReference>
<protein>
    <submittedName>
        <fullName evidence="2">Uncharacterized protein</fullName>
    </submittedName>
</protein>
<dbReference type="RefSeq" id="WP_255226866.1">
    <property type="nucleotide sequence ID" value="NZ_JAJEKE010000004.1"/>
</dbReference>
<comment type="caution">
    <text evidence="2">The sequence shown here is derived from an EMBL/GenBank/DDBJ whole genome shotgun (WGS) entry which is preliminary data.</text>
</comment>
<proteinExistence type="predicted"/>
<dbReference type="PROSITE" id="PS51257">
    <property type="entry name" value="PROKAR_LIPOPROTEIN"/>
    <property type="match status" value="1"/>
</dbReference>
<dbReference type="EMBL" id="JAJEKE010000004">
    <property type="protein sequence ID" value="MCQ1529350.1"/>
    <property type="molecule type" value="Genomic_DNA"/>
</dbReference>